<dbReference type="EMBL" id="JACYCF010000001">
    <property type="protein sequence ID" value="KAF8762022.1"/>
    <property type="molecule type" value="Genomic_DNA"/>
</dbReference>
<proteinExistence type="predicted"/>
<gene>
    <name evidence="1" type="ORF">RHS01_00678</name>
</gene>
<dbReference type="Proteomes" id="UP000614334">
    <property type="component" value="Unassembled WGS sequence"/>
</dbReference>
<evidence type="ECO:0000313" key="2">
    <source>
        <dbReference type="Proteomes" id="UP000614334"/>
    </source>
</evidence>
<sequence length="119" mass="12773">MEDGRESTPEFSKVLRTSPEILKAKFSEGLSRTPLPAGIPHSAAATVRRGRQVALIGAHNNIGVGEDMLREGGGDEVEVENESEEEREGLGDMGVMYVLPGGDDPPGEEQELKLWVCVG</sequence>
<comment type="caution">
    <text evidence="1">The sequence shown here is derived from an EMBL/GenBank/DDBJ whole genome shotgun (WGS) entry which is preliminary data.</text>
</comment>
<accession>A0A8H7INH9</accession>
<organism evidence="1 2">
    <name type="scientific">Rhizoctonia solani</name>
    <dbReference type="NCBI Taxonomy" id="456999"/>
    <lineage>
        <taxon>Eukaryota</taxon>
        <taxon>Fungi</taxon>
        <taxon>Dikarya</taxon>
        <taxon>Basidiomycota</taxon>
        <taxon>Agaricomycotina</taxon>
        <taxon>Agaricomycetes</taxon>
        <taxon>Cantharellales</taxon>
        <taxon>Ceratobasidiaceae</taxon>
        <taxon>Rhizoctonia</taxon>
    </lineage>
</organism>
<name>A0A8H7INH9_9AGAM</name>
<protein>
    <submittedName>
        <fullName evidence="1">Uncharacterized protein</fullName>
    </submittedName>
</protein>
<evidence type="ECO:0000313" key="1">
    <source>
        <dbReference type="EMBL" id="KAF8762022.1"/>
    </source>
</evidence>
<reference evidence="1" key="1">
    <citation type="submission" date="2020-09" db="EMBL/GenBank/DDBJ databases">
        <title>Comparative genome analyses of four rice-infecting Rhizoctonia solani isolates reveal extensive enrichment of homogalacturonan modification genes.</title>
        <authorList>
            <person name="Lee D.-Y."/>
            <person name="Jeon J."/>
            <person name="Kim K.-T."/>
            <person name="Cheong K."/>
            <person name="Song H."/>
            <person name="Choi G."/>
            <person name="Ko J."/>
            <person name="Opiyo S.O."/>
            <person name="Zuo S."/>
            <person name="Madhav S."/>
            <person name="Lee Y.-H."/>
            <person name="Wang G.-L."/>
        </authorList>
    </citation>
    <scope>NUCLEOTIDE SEQUENCE</scope>
    <source>
        <strain evidence="1">AG1-IA B2</strain>
    </source>
</reference>
<dbReference type="AlphaFoldDB" id="A0A8H7INH9"/>